<dbReference type="CDD" id="cd16448">
    <property type="entry name" value="RING-H2"/>
    <property type="match status" value="1"/>
</dbReference>
<dbReference type="AlphaFoldDB" id="A0A914HKP0"/>
<protein>
    <submittedName>
        <fullName evidence="2">RING-type domain-containing protein</fullName>
    </submittedName>
</protein>
<evidence type="ECO:0000313" key="1">
    <source>
        <dbReference type="Proteomes" id="UP000887572"/>
    </source>
</evidence>
<dbReference type="Gene3D" id="3.30.40.10">
    <property type="entry name" value="Zinc/RING finger domain, C3HC4 (zinc finger)"/>
    <property type="match status" value="1"/>
</dbReference>
<evidence type="ECO:0000313" key="2">
    <source>
        <dbReference type="WBParaSite" id="Gr19_v10_g2209.t1"/>
    </source>
</evidence>
<proteinExistence type="predicted"/>
<keyword evidence="1" id="KW-1185">Reference proteome</keyword>
<dbReference type="InterPro" id="IPR013083">
    <property type="entry name" value="Znf_RING/FYVE/PHD"/>
</dbReference>
<name>A0A914HKP0_GLORO</name>
<sequence>MRKTISMPTISKAPIDRVFQVELGPEAKLAQMLTGRRGCCNVCRCATQYCDVISRVQTKLGTRFCQRPNYTQPISVELNHFYGHEIFGLTVNLFRLKTYAINDKEKRELGNCPSCFNSFMEKQKISKFHEKHFIHSSCIQNWILSHGEFCPKCIVEVVATKVIKLEPCFTETSKEIKQLAYELKLNKKEIFTKFSTKNIENAKQDVNQILGDPLNDIEKAQKLMELLVDVTEKPEFLAQKTLEELRIVREKSESEKNY</sequence>
<dbReference type="SUPFAM" id="SSF57850">
    <property type="entry name" value="RING/U-box"/>
    <property type="match status" value="1"/>
</dbReference>
<organism evidence="1 2">
    <name type="scientific">Globodera rostochiensis</name>
    <name type="common">Golden nematode worm</name>
    <name type="synonym">Heterodera rostochiensis</name>
    <dbReference type="NCBI Taxonomy" id="31243"/>
    <lineage>
        <taxon>Eukaryota</taxon>
        <taxon>Metazoa</taxon>
        <taxon>Ecdysozoa</taxon>
        <taxon>Nematoda</taxon>
        <taxon>Chromadorea</taxon>
        <taxon>Rhabditida</taxon>
        <taxon>Tylenchina</taxon>
        <taxon>Tylenchomorpha</taxon>
        <taxon>Tylenchoidea</taxon>
        <taxon>Heteroderidae</taxon>
        <taxon>Heteroderinae</taxon>
        <taxon>Globodera</taxon>
    </lineage>
</organism>
<accession>A0A914HKP0</accession>
<reference evidence="2" key="1">
    <citation type="submission" date="2022-11" db="UniProtKB">
        <authorList>
            <consortium name="WormBaseParasite"/>
        </authorList>
    </citation>
    <scope>IDENTIFICATION</scope>
</reference>
<dbReference type="WBParaSite" id="Gr19_v10_g2209.t1">
    <property type="protein sequence ID" value="Gr19_v10_g2209.t1"/>
    <property type="gene ID" value="Gr19_v10_g2209"/>
</dbReference>
<dbReference type="Proteomes" id="UP000887572">
    <property type="component" value="Unplaced"/>
</dbReference>